<feature type="region of interest" description="Disordered" evidence="1">
    <location>
        <begin position="24"/>
        <end position="62"/>
    </location>
</feature>
<evidence type="ECO:0000256" key="1">
    <source>
        <dbReference type="SAM" id="MobiDB-lite"/>
    </source>
</evidence>
<dbReference type="AlphaFoldDB" id="A0A8X6NL98"/>
<keyword evidence="2" id="KW-0732">Signal</keyword>
<evidence type="ECO:0000313" key="3">
    <source>
        <dbReference type="EMBL" id="GFT18970.1"/>
    </source>
</evidence>
<comment type="caution">
    <text evidence="3">The sequence shown here is derived from an EMBL/GenBank/DDBJ whole genome shotgun (WGS) entry which is preliminary data.</text>
</comment>
<keyword evidence="4" id="KW-1185">Reference proteome</keyword>
<gene>
    <name evidence="3" type="ORF">NPIL_664091</name>
</gene>
<evidence type="ECO:0000313" key="4">
    <source>
        <dbReference type="Proteomes" id="UP000887013"/>
    </source>
</evidence>
<protein>
    <submittedName>
        <fullName evidence="3">Uncharacterized protein</fullName>
    </submittedName>
</protein>
<name>A0A8X6NL98_NEPPI</name>
<sequence length="84" mass="9698">MRILFEWRWLLLFLLIITSFLDVEGKRGGGGRGGGRGKSRKFNRHWIRSGRSSRSRTTPLPKPTLDILTAIDSADQPPYLKQWM</sequence>
<feature type="compositionally biased region" description="Basic residues" evidence="1">
    <location>
        <begin position="35"/>
        <end position="54"/>
    </location>
</feature>
<evidence type="ECO:0000256" key="2">
    <source>
        <dbReference type="SAM" id="SignalP"/>
    </source>
</evidence>
<reference evidence="3" key="1">
    <citation type="submission" date="2020-08" db="EMBL/GenBank/DDBJ databases">
        <title>Multicomponent nature underlies the extraordinary mechanical properties of spider dragline silk.</title>
        <authorList>
            <person name="Kono N."/>
            <person name="Nakamura H."/>
            <person name="Mori M."/>
            <person name="Yoshida Y."/>
            <person name="Ohtoshi R."/>
            <person name="Malay A.D."/>
            <person name="Moran D.A.P."/>
            <person name="Tomita M."/>
            <person name="Numata K."/>
            <person name="Arakawa K."/>
        </authorList>
    </citation>
    <scope>NUCLEOTIDE SEQUENCE</scope>
</reference>
<accession>A0A8X6NL98</accession>
<feature type="signal peptide" evidence="2">
    <location>
        <begin position="1"/>
        <end position="25"/>
    </location>
</feature>
<dbReference type="Proteomes" id="UP000887013">
    <property type="component" value="Unassembled WGS sequence"/>
</dbReference>
<organism evidence="3 4">
    <name type="scientific">Nephila pilipes</name>
    <name type="common">Giant wood spider</name>
    <name type="synonym">Nephila maculata</name>
    <dbReference type="NCBI Taxonomy" id="299642"/>
    <lineage>
        <taxon>Eukaryota</taxon>
        <taxon>Metazoa</taxon>
        <taxon>Ecdysozoa</taxon>
        <taxon>Arthropoda</taxon>
        <taxon>Chelicerata</taxon>
        <taxon>Arachnida</taxon>
        <taxon>Araneae</taxon>
        <taxon>Araneomorphae</taxon>
        <taxon>Entelegynae</taxon>
        <taxon>Araneoidea</taxon>
        <taxon>Nephilidae</taxon>
        <taxon>Nephila</taxon>
    </lineage>
</organism>
<proteinExistence type="predicted"/>
<feature type="chain" id="PRO_5036495914" evidence="2">
    <location>
        <begin position="26"/>
        <end position="84"/>
    </location>
</feature>
<dbReference type="EMBL" id="BMAW01058991">
    <property type="protein sequence ID" value="GFT18970.1"/>
    <property type="molecule type" value="Genomic_DNA"/>
</dbReference>